<dbReference type="PANTHER" id="PTHR44665:SF1">
    <property type="entry name" value="DNAJ HOMOLOG SUBFAMILY C MEMBER 14"/>
    <property type="match status" value="1"/>
</dbReference>
<feature type="compositionally biased region" description="Polar residues" evidence="1">
    <location>
        <begin position="395"/>
        <end position="408"/>
    </location>
</feature>
<dbReference type="CDD" id="cd06257">
    <property type="entry name" value="DnaJ"/>
    <property type="match status" value="1"/>
</dbReference>
<keyword evidence="4" id="KW-1185">Reference proteome</keyword>
<feature type="region of interest" description="Disordered" evidence="1">
    <location>
        <begin position="755"/>
        <end position="803"/>
    </location>
</feature>
<evidence type="ECO:0000313" key="3">
    <source>
        <dbReference type="EMBL" id="KAF2893359.1"/>
    </source>
</evidence>
<evidence type="ECO:0000256" key="1">
    <source>
        <dbReference type="SAM" id="MobiDB-lite"/>
    </source>
</evidence>
<protein>
    <recommendedName>
        <fullName evidence="2">J domain-containing protein</fullName>
    </recommendedName>
</protein>
<accession>A0A8K0CVP7</accession>
<dbReference type="OrthoDB" id="1507364at2759"/>
<organism evidence="3 4">
    <name type="scientific">Ignelater luminosus</name>
    <name type="common">Cucubano</name>
    <name type="synonym">Pyrophorus luminosus</name>
    <dbReference type="NCBI Taxonomy" id="2038154"/>
    <lineage>
        <taxon>Eukaryota</taxon>
        <taxon>Metazoa</taxon>
        <taxon>Ecdysozoa</taxon>
        <taxon>Arthropoda</taxon>
        <taxon>Hexapoda</taxon>
        <taxon>Insecta</taxon>
        <taxon>Pterygota</taxon>
        <taxon>Neoptera</taxon>
        <taxon>Endopterygota</taxon>
        <taxon>Coleoptera</taxon>
        <taxon>Polyphaga</taxon>
        <taxon>Elateriformia</taxon>
        <taxon>Elateroidea</taxon>
        <taxon>Elateridae</taxon>
        <taxon>Agrypninae</taxon>
        <taxon>Pyrophorini</taxon>
        <taxon>Ignelater</taxon>
    </lineage>
</organism>
<dbReference type="Gene3D" id="1.10.287.110">
    <property type="entry name" value="DnaJ domain"/>
    <property type="match status" value="1"/>
</dbReference>
<feature type="compositionally biased region" description="Basic and acidic residues" evidence="1">
    <location>
        <begin position="357"/>
        <end position="367"/>
    </location>
</feature>
<reference evidence="3" key="1">
    <citation type="submission" date="2019-08" db="EMBL/GenBank/DDBJ databases">
        <title>The genome of the North American firefly Photinus pyralis.</title>
        <authorList>
            <consortium name="Photinus pyralis genome working group"/>
            <person name="Fallon T.R."/>
            <person name="Sander Lower S.E."/>
            <person name="Weng J.-K."/>
        </authorList>
    </citation>
    <scope>NUCLEOTIDE SEQUENCE</scope>
    <source>
        <strain evidence="3">TRF0915ILg1</strain>
        <tissue evidence="3">Whole body</tissue>
    </source>
</reference>
<gene>
    <name evidence="3" type="ORF">ILUMI_12814</name>
</gene>
<dbReference type="InterPro" id="IPR032843">
    <property type="entry name" value="Jiv"/>
</dbReference>
<evidence type="ECO:0000259" key="2">
    <source>
        <dbReference type="PROSITE" id="PS50076"/>
    </source>
</evidence>
<name>A0A8K0CVP7_IGNLU</name>
<dbReference type="EMBL" id="VTPC01008040">
    <property type="protein sequence ID" value="KAF2893359.1"/>
    <property type="molecule type" value="Genomic_DNA"/>
</dbReference>
<dbReference type="SUPFAM" id="SSF46565">
    <property type="entry name" value="Chaperone J-domain"/>
    <property type="match status" value="1"/>
</dbReference>
<comment type="caution">
    <text evidence="3">The sequence shown here is derived from an EMBL/GenBank/DDBJ whole genome shotgun (WGS) entry which is preliminary data.</text>
</comment>
<feature type="compositionally biased region" description="Polar residues" evidence="1">
    <location>
        <begin position="300"/>
        <end position="323"/>
    </location>
</feature>
<feature type="compositionally biased region" description="Basic and acidic residues" evidence="1">
    <location>
        <begin position="275"/>
        <end position="299"/>
    </location>
</feature>
<proteinExistence type="predicted"/>
<evidence type="ECO:0000313" key="4">
    <source>
        <dbReference type="Proteomes" id="UP000801492"/>
    </source>
</evidence>
<sequence>MTDSNRRASNVAMEQIIGNMTSGIHNTDGQYIHLGFTPPPSPSEHHIWGTQSQLPKNPYVQYNMHNSEPHTIYSLNQQMPQYNQQTVPPFNYVQPPNVYGTDPYEKSPDSSNYVMFQNQNVNKNVQDLTGLYQPDYRFFVSQDIHNLNHSDNNFVHNHLTNSSQSIPNPTQLIENVVGNWVPNTSGTYSPFGNTQSPKPGIGNIFEMQPENDNFSNVIYEDAKPHVQESPSKNEDLLGFHFNRDTKKPRMVAEVKPMRPSYSDVLTKSAPLVKTGKSDLKESKQKKENNKKISKNEKAQKANNSHRLNNSDVKIDKNNVSNTKSNEKTTKNGKSNQLNRKWASLDNVNGSGSDLNEDDTRRNKKTEESNFNNKSSSKINQQKSGKRSTDFDDTDSGSNKNDTLNITKTSIRKGNKLNIKQKNPDGFGSSDKPPPGKRSQRIRKRENHVPFGIVGQKIKQYVPGWWKFFVYVCMWLVHLISDICSLSVHLSRDMVCNFCKWFVIQWAAFVETTIAILNRMRFLTWLWDKFTKKNEKEESSRTFLHPGLQHNITMPATGEEAMKRLLACKGKDPYSILGVTPTCTDDDIKRYYKRQAFLVHPDKNQQPGAEEAFKILVHAFDMIGEPERRATYDRGVAESAQVEQAWSELTELLAQLQKKVEAAANTIRCSQCGLRHKRIKIDRPSYAARNCATCKIHHAAREGDIWAEARCLGFLWHYYACMEGGVYDITEWAGCQKESLKHLRPDSHHVQYRIALGKQNGQTRRHSSSPRNERPPDLENLLNSLYGNQDASQNARRRNKKSNK</sequence>
<dbReference type="Proteomes" id="UP000801492">
    <property type="component" value="Unassembled WGS sequence"/>
</dbReference>
<dbReference type="InterPro" id="IPR052317">
    <property type="entry name" value="Viral_replicn-host_int_reg"/>
</dbReference>
<dbReference type="SMART" id="SM00271">
    <property type="entry name" value="DnaJ"/>
    <property type="match status" value="1"/>
</dbReference>
<dbReference type="PRINTS" id="PR00625">
    <property type="entry name" value="JDOMAIN"/>
</dbReference>
<feature type="compositionally biased region" description="Polar residues" evidence="1">
    <location>
        <begin position="780"/>
        <end position="793"/>
    </location>
</feature>
<dbReference type="PANTHER" id="PTHR44665">
    <property type="entry name" value="DNAJ HOMOLOG SUBFAMILY C MEMBER 14"/>
    <property type="match status" value="1"/>
</dbReference>
<dbReference type="InterPro" id="IPR001623">
    <property type="entry name" value="DnaJ_domain"/>
</dbReference>
<dbReference type="Pfam" id="PF14901">
    <property type="entry name" value="Jiv90"/>
    <property type="match status" value="1"/>
</dbReference>
<feature type="region of interest" description="Disordered" evidence="1">
    <location>
        <begin position="272"/>
        <end position="444"/>
    </location>
</feature>
<feature type="compositionally biased region" description="Low complexity" evidence="1">
    <location>
        <begin position="368"/>
        <end position="382"/>
    </location>
</feature>
<feature type="domain" description="J" evidence="2">
    <location>
        <begin position="571"/>
        <end position="635"/>
    </location>
</feature>
<dbReference type="InterPro" id="IPR036869">
    <property type="entry name" value="J_dom_sf"/>
</dbReference>
<dbReference type="AlphaFoldDB" id="A0A8K0CVP7"/>
<dbReference type="Pfam" id="PF00226">
    <property type="entry name" value="DnaJ"/>
    <property type="match status" value="1"/>
</dbReference>
<feature type="compositionally biased region" description="Basic residues" evidence="1">
    <location>
        <begin position="794"/>
        <end position="803"/>
    </location>
</feature>
<dbReference type="PROSITE" id="PS50076">
    <property type="entry name" value="DNAJ_2"/>
    <property type="match status" value="1"/>
</dbReference>